<dbReference type="InterPro" id="IPR012902">
    <property type="entry name" value="N_methyl_site"/>
</dbReference>
<dbReference type="PROSITE" id="PS00409">
    <property type="entry name" value="PROKAR_NTER_METHYL"/>
    <property type="match status" value="1"/>
</dbReference>
<dbReference type="InterPro" id="IPR022346">
    <property type="entry name" value="T2SS_GspH"/>
</dbReference>
<dbReference type="InterPro" id="IPR045584">
    <property type="entry name" value="Pilin-like"/>
</dbReference>
<feature type="transmembrane region" description="Helical" evidence="11">
    <location>
        <begin position="21"/>
        <end position="43"/>
    </location>
</feature>
<evidence type="ECO:0000256" key="5">
    <source>
        <dbReference type="ARBA" id="ARBA00022519"/>
    </source>
</evidence>
<keyword evidence="5" id="KW-0997">Cell inner membrane</keyword>
<dbReference type="AlphaFoldDB" id="A0A1H4E999"/>
<evidence type="ECO:0000256" key="6">
    <source>
        <dbReference type="ARBA" id="ARBA00022692"/>
    </source>
</evidence>
<dbReference type="EMBL" id="FNQN01000014">
    <property type="protein sequence ID" value="SEA81644.1"/>
    <property type="molecule type" value="Genomic_DNA"/>
</dbReference>
<gene>
    <name evidence="13" type="ORF">SAMN05660420_03280</name>
</gene>
<feature type="domain" description="General secretion pathway GspH" evidence="12">
    <location>
        <begin position="54"/>
        <end position="177"/>
    </location>
</feature>
<reference evidence="13 14" key="1">
    <citation type="submission" date="2016-10" db="EMBL/GenBank/DDBJ databases">
        <authorList>
            <person name="de Groot N.N."/>
        </authorList>
    </citation>
    <scope>NUCLEOTIDE SEQUENCE [LARGE SCALE GENOMIC DNA]</scope>
    <source>
        <strain evidence="13 14">DSM 7343</strain>
    </source>
</reference>
<evidence type="ECO:0000313" key="14">
    <source>
        <dbReference type="Proteomes" id="UP000199409"/>
    </source>
</evidence>
<evidence type="ECO:0000256" key="2">
    <source>
        <dbReference type="ARBA" id="ARBA00021549"/>
    </source>
</evidence>
<proteinExistence type="inferred from homology"/>
<evidence type="ECO:0000256" key="1">
    <source>
        <dbReference type="ARBA" id="ARBA00004377"/>
    </source>
</evidence>
<comment type="similarity">
    <text evidence="9">Belongs to the GSP H family.</text>
</comment>
<dbReference type="Pfam" id="PF07963">
    <property type="entry name" value="N_methyl"/>
    <property type="match status" value="1"/>
</dbReference>
<dbReference type="GO" id="GO:0015628">
    <property type="term" value="P:protein secretion by the type II secretion system"/>
    <property type="evidence" value="ECO:0007669"/>
    <property type="project" value="InterPro"/>
</dbReference>
<keyword evidence="8 11" id="KW-0472">Membrane</keyword>
<keyword evidence="7 11" id="KW-1133">Transmembrane helix</keyword>
<evidence type="ECO:0000256" key="3">
    <source>
        <dbReference type="ARBA" id="ARBA00022475"/>
    </source>
</evidence>
<dbReference type="Gene3D" id="3.55.40.10">
    <property type="entry name" value="minor pseudopilin epsh domain"/>
    <property type="match status" value="1"/>
</dbReference>
<dbReference type="RefSeq" id="WP_092350841.1">
    <property type="nucleotide sequence ID" value="NZ_FNQN01000014.1"/>
</dbReference>
<evidence type="ECO:0000256" key="11">
    <source>
        <dbReference type="SAM" id="Phobius"/>
    </source>
</evidence>
<dbReference type="GO" id="GO:0015627">
    <property type="term" value="C:type II protein secretion system complex"/>
    <property type="evidence" value="ECO:0007669"/>
    <property type="project" value="InterPro"/>
</dbReference>
<evidence type="ECO:0000256" key="10">
    <source>
        <dbReference type="ARBA" id="ARBA00030775"/>
    </source>
</evidence>
<evidence type="ECO:0000256" key="7">
    <source>
        <dbReference type="ARBA" id="ARBA00022989"/>
    </source>
</evidence>
<dbReference type="NCBIfam" id="TIGR02532">
    <property type="entry name" value="IV_pilin_GFxxxE"/>
    <property type="match status" value="1"/>
</dbReference>
<dbReference type="Pfam" id="PF12019">
    <property type="entry name" value="GspH"/>
    <property type="match status" value="1"/>
</dbReference>
<accession>A0A1H4E999</accession>
<dbReference type="Proteomes" id="UP000199409">
    <property type="component" value="Unassembled WGS sequence"/>
</dbReference>
<keyword evidence="4" id="KW-0488">Methylation</keyword>
<dbReference type="STRING" id="37625.SAMN05660420_03280"/>
<evidence type="ECO:0000256" key="4">
    <source>
        <dbReference type="ARBA" id="ARBA00022481"/>
    </source>
</evidence>
<organism evidence="13 14">
    <name type="scientific">Desulfuromusa kysingii</name>
    <dbReference type="NCBI Taxonomy" id="37625"/>
    <lineage>
        <taxon>Bacteria</taxon>
        <taxon>Pseudomonadati</taxon>
        <taxon>Thermodesulfobacteriota</taxon>
        <taxon>Desulfuromonadia</taxon>
        <taxon>Desulfuromonadales</taxon>
        <taxon>Geopsychrobacteraceae</taxon>
        <taxon>Desulfuromusa</taxon>
    </lineage>
</organism>
<evidence type="ECO:0000313" key="13">
    <source>
        <dbReference type="EMBL" id="SEA81644.1"/>
    </source>
</evidence>
<evidence type="ECO:0000256" key="8">
    <source>
        <dbReference type="ARBA" id="ARBA00023136"/>
    </source>
</evidence>
<evidence type="ECO:0000256" key="9">
    <source>
        <dbReference type="ARBA" id="ARBA00025772"/>
    </source>
</evidence>
<name>A0A1H4E999_9BACT</name>
<keyword evidence="6 11" id="KW-0812">Transmembrane</keyword>
<protein>
    <recommendedName>
        <fullName evidence="2">Type II secretion system protein H</fullName>
    </recommendedName>
    <alternativeName>
        <fullName evidence="10">General secretion pathway protein H</fullName>
    </alternativeName>
</protein>
<dbReference type="GO" id="GO:0005886">
    <property type="term" value="C:plasma membrane"/>
    <property type="evidence" value="ECO:0007669"/>
    <property type="project" value="UniProtKB-SubCell"/>
</dbReference>
<dbReference type="OrthoDB" id="5396583at2"/>
<dbReference type="SUPFAM" id="SSF54523">
    <property type="entry name" value="Pili subunits"/>
    <property type="match status" value="1"/>
</dbReference>
<evidence type="ECO:0000259" key="12">
    <source>
        <dbReference type="Pfam" id="PF12019"/>
    </source>
</evidence>
<comment type="subcellular location">
    <subcellularLocation>
        <location evidence="1">Cell inner membrane</location>
        <topology evidence="1">Single-pass membrane protein</topology>
    </subcellularLocation>
</comment>
<sequence>MKKPMRMKCCRRKYNSSGFTLIEVIVVMIVVGILATIAIPSYIALNRSSRVTSAVNELVSTCNYARSEAVTRSEPVTICKSNALNTACVTNGTGWQQGWIVFVDLNADGAITAGNDTILRVQAAIGGVTMDGGGTVDDFLTYARTGFLDLNDDDVADRTIEVTSDSNQMDIVFAKTGRVRTERN</sequence>
<keyword evidence="14" id="KW-1185">Reference proteome</keyword>
<keyword evidence="3" id="KW-1003">Cell membrane</keyword>